<dbReference type="Gene3D" id="3.90.740.10">
    <property type="entry name" value="Valyl/Leucyl/Isoleucyl-tRNA synthetase, editing domain"/>
    <property type="match status" value="1"/>
</dbReference>
<dbReference type="GO" id="GO:0004822">
    <property type="term" value="F:isoleucine-tRNA ligase activity"/>
    <property type="evidence" value="ECO:0007669"/>
    <property type="project" value="InterPro"/>
</dbReference>
<keyword evidence="7" id="KW-1185">Reference proteome</keyword>
<keyword evidence="4" id="KW-0648">Protein biosynthesis</keyword>
<protein>
    <submittedName>
        <fullName evidence="6">Uncharacterized protein</fullName>
    </submittedName>
</protein>
<evidence type="ECO:0000256" key="5">
    <source>
        <dbReference type="ARBA" id="ARBA00023146"/>
    </source>
</evidence>
<dbReference type="GO" id="GO:0002161">
    <property type="term" value="F:aminoacyl-tRNA deacylase activity"/>
    <property type="evidence" value="ECO:0007669"/>
    <property type="project" value="InterPro"/>
</dbReference>
<organism evidence="6 7">
    <name type="scientific">Haematococcus lacustris</name>
    <name type="common">Green alga</name>
    <name type="synonym">Haematococcus pluvialis</name>
    <dbReference type="NCBI Taxonomy" id="44745"/>
    <lineage>
        <taxon>Eukaryota</taxon>
        <taxon>Viridiplantae</taxon>
        <taxon>Chlorophyta</taxon>
        <taxon>core chlorophytes</taxon>
        <taxon>Chlorophyceae</taxon>
        <taxon>CS clade</taxon>
        <taxon>Chlamydomonadales</taxon>
        <taxon>Haematococcaceae</taxon>
        <taxon>Haematococcus</taxon>
    </lineage>
</organism>
<proteinExistence type="predicted"/>
<feature type="non-terminal residue" evidence="6">
    <location>
        <position position="1"/>
    </location>
</feature>
<gene>
    <name evidence="6" type="ORF">HaLaN_27450</name>
</gene>
<evidence type="ECO:0000256" key="1">
    <source>
        <dbReference type="ARBA" id="ARBA00022598"/>
    </source>
</evidence>
<keyword evidence="5" id="KW-0030">Aminoacyl-tRNA synthetase</keyword>
<evidence type="ECO:0000256" key="3">
    <source>
        <dbReference type="ARBA" id="ARBA00022840"/>
    </source>
</evidence>
<dbReference type="PANTHER" id="PTHR42780">
    <property type="entry name" value="SOLEUCYL-TRNA SYNTHETASE"/>
    <property type="match status" value="1"/>
</dbReference>
<dbReference type="PANTHER" id="PTHR42780:SF1">
    <property type="entry name" value="ISOLEUCINE--TRNA LIGASE, CYTOPLASMIC"/>
    <property type="match status" value="1"/>
</dbReference>
<reference evidence="6 7" key="1">
    <citation type="submission" date="2020-02" db="EMBL/GenBank/DDBJ databases">
        <title>Draft genome sequence of Haematococcus lacustris strain NIES-144.</title>
        <authorList>
            <person name="Morimoto D."/>
            <person name="Nakagawa S."/>
            <person name="Yoshida T."/>
            <person name="Sawayama S."/>
        </authorList>
    </citation>
    <scope>NUCLEOTIDE SEQUENCE [LARGE SCALE GENOMIC DNA]</scope>
    <source>
        <strain evidence="6 7">NIES-144</strain>
    </source>
</reference>
<name>A0A6A0A8G9_HAELA</name>
<evidence type="ECO:0000313" key="6">
    <source>
        <dbReference type="EMBL" id="GFH28886.1"/>
    </source>
</evidence>
<dbReference type="Proteomes" id="UP000485058">
    <property type="component" value="Unassembled WGS sequence"/>
</dbReference>
<dbReference type="GO" id="GO:0005524">
    <property type="term" value="F:ATP binding"/>
    <property type="evidence" value="ECO:0007669"/>
    <property type="project" value="UniProtKB-KW"/>
</dbReference>
<sequence>SRYVKEADKDIIARIKEMGRLVNAASVNHSYPFCWRSDTPLLQLACPAWFVSVEPLKKKLL</sequence>
<evidence type="ECO:0000313" key="7">
    <source>
        <dbReference type="Proteomes" id="UP000485058"/>
    </source>
</evidence>
<dbReference type="InterPro" id="IPR009008">
    <property type="entry name" value="Val/Leu/Ile-tRNA-synth_edit"/>
</dbReference>
<keyword evidence="2" id="KW-0547">Nucleotide-binding</keyword>
<dbReference type="GO" id="GO:0006428">
    <property type="term" value="P:isoleucyl-tRNA aminoacylation"/>
    <property type="evidence" value="ECO:0007669"/>
    <property type="project" value="TreeGrafter"/>
</dbReference>
<feature type="non-terminal residue" evidence="6">
    <location>
        <position position="61"/>
    </location>
</feature>
<dbReference type="SUPFAM" id="SSF52374">
    <property type="entry name" value="Nucleotidylyl transferase"/>
    <property type="match status" value="1"/>
</dbReference>
<accession>A0A6A0A8G9</accession>
<dbReference type="InterPro" id="IPR023586">
    <property type="entry name" value="Ile-tRNA-ligase_type2"/>
</dbReference>
<keyword evidence="1" id="KW-0436">Ligase</keyword>
<dbReference type="EMBL" id="BLLF01004084">
    <property type="protein sequence ID" value="GFH28886.1"/>
    <property type="molecule type" value="Genomic_DNA"/>
</dbReference>
<keyword evidence="3" id="KW-0067">ATP-binding</keyword>
<comment type="caution">
    <text evidence="6">The sequence shown here is derived from an EMBL/GenBank/DDBJ whole genome shotgun (WGS) entry which is preliminary data.</text>
</comment>
<dbReference type="AlphaFoldDB" id="A0A6A0A8G9"/>
<evidence type="ECO:0000256" key="2">
    <source>
        <dbReference type="ARBA" id="ARBA00022741"/>
    </source>
</evidence>
<evidence type="ECO:0000256" key="4">
    <source>
        <dbReference type="ARBA" id="ARBA00022917"/>
    </source>
</evidence>